<dbReference type="PRINTS" id="PR00778">
    <property type="entry name" value="HTHARSR"/>
</dbReference>
<dbReference type="InterPro" id="IPR036388">
    <property type="entry name" value="WH-like_DNA-bd_sf"/>
</dbReference>
<evidence type="ECO:0000313" key="5">
    <source>
        <dbReference type="EMBL" id="XCG64278.1"/>
    </source>
</evidence>
<accession>A0AAU8DSE6</accession>
<gene>
    <name evidence="5" type="ORF">ABLG96_02695</name>
</gene>
<dbReference type="InterPro" id="IPR011991">
    <property type="entry name" value="ArsR-like_HTH"/>
</dbReference>
<name>A0AAU8DSE6_9ACTN</name>
<proteinExistence type="predicted"/>
<dbReference type="InterPro" id="IPR036390">
    <property type="entry name" value="WH_DNA-bd_sf"/>
</dbReference>
<evidence type="ECO:0000256" key="1">
    <source>
        <dbReference type="ARBA" id="ARBA00023015"/>
    </source>
</evidence>
<organism evidence="5">
    <name type="scientific">Nakamurella sp. A5-74</name>
    <dbReference type="NCBI Taxonomy" id="3158264"/>
    <lineage>
        <taxon>Bacteria</taxon>
        <taxon>Bacillati</taxon>
        <taxon>Actinomycetota</taxon>
        <taxon>Actinomycetes</taxon>
        <taxon>Nakamurellales</taxon>
        <taxon>Nakamurellaceae</taxon>
        <taxon>Nakamurella</taxon>
    </lineage>
</organism>
<dbReference type="PANTHER" id="PTHR43132">
    <property type="entry name" value="ARSENICAL RESISTANCE OPERON REPRESSOR ARSR-RELATED"/>
    <property type="match status" value="1"/>
</dbReference>
<dbReference type="SUPFAM" id="SSF46785">
    <property type="entry name" value="Winged helix' DNA-binding domain"/>
    <property type="match status" value="1"/>
</dbReference>
<dbReference type="Pfam" id="PF01022">
    <property type="entry name" value="HTH_5"/>
    <property type="match status" value="1"/>
</dbReference>
<dbReference type="SMART" id="SM00418">
    <property type="entry name" value="HTH_ARSR"/>
    <property type="match status" value="1"/>
</dbReference>
<sequence length="132" mass="14066">MRSDEQMMGGWDDPAAAQRARAAALPEDELELAVTLFRLLGDPTRGRLLYALHAAGELCVGDLAGVVGAQESAVSHALRLLRTAGVVAARRAGRSMYYRLADEHVADLLALTHQHIDHAVAQDVRSSGRAAG</sequence>
<dbReference type="InterPro" id="IPR001845">
    <property type="entry name" value="HTH_ArsR_DNA-bd_dom"/>
</dbReference>
<feature type="domain" description="HTH arsR-type" evidence="4">
    <location>
        <begin position="25"/>
        <end position="120"/>
    </location>
</feature>
<evidence type="ECO:0000259" key="4">
    <source>
        <dbReference type="PROSITE" id="PS50987"/>
    </source>
</evidence>
<keyword evidence="3" id="KW-0804">Transcription</keyword>
<dbReference type="PROSITE" id="PS50987">
    <property type="entry name" value="HTH_ARSR_2"/>
    <property type="match status" value="1"/>
</dbReference>
<dbReference type="NCBIfam" id="NF033788">
    <property type="entry name" value="HTH_metalloreg"/>
    <property type="match status" value="1"/>
</dbReference>
<dbReference type="GO" id="GO:0003677">
    <property type="term" value="F:DNA binding"/>
    <property type="evidence" value="ECO:0007669"/>
    <property type="project" value="UniProtKB-KW"/>
</dbReference>
<dbReference type="PANTHER" id="PTHR43132:SF6">
    <property type="entry name" value="HTH-TYPE TRANSCRIPTIONAL REPRESSOR CZRA"/>
    <property type="match status" value="1"/>
</dbReference>
<dbReference type="CDD" id="cd00090">
    <property type="entry name" value="HTH_ARSR"/>
    <property type="match status" value="1"/>
</dbReference>
<evidence type="ECO:0000256" key="3">
    <source>
        <dbReference type="ARBA" id="ARBA00023163"/>
    </source>
</evidence>
<protein>
    <submittedName>
        <fullName evidence="5">Metalloregulator ArsR/SmtB family transcription factor</fullName>
    </submittedName>
</protein>
<dbReference type="InterPro" id="IPR051011">
    <property type="entry name" value="Metal_resp_trans_reg"/>
</dbReference>
<evidence type="ECO:0000256" key="2">
    <source>
        <dbReference type="ARBA" id="ARBA00023125"/>
    </source>
</evidence>
<dbReference type="AlphaFoldDB" id="A0AAU8DSE6"/>
<reference evidence="5" key="1">
    <citation type="submission" date="2024-05" db="EMBL/GenBank/DDBJ databases">
        <authorList>
            <person name="Cai S.Y."/>
            <person name="Jin L.M."/>
            <person name="Li H.R."/>
        </authorList>
    </citation>
    <scope>NUCLEOTIDE SEQUENCE</scope>
    <source>
        <strain evidence="5">A5-74</strain>
    </source>
</reference>
<dbReference type="GO" id="GO:0003700">
    <property type="term" value="F:DNA-binding transcription factor activity"/>
    <property type="evidence" value="ECO:0007669"/>
    <property type="project" value="InterPro"/>
</dbReference>
<dbReference type="Gene3D" id="1.10.10.10">
    <property type="entry name" value="Winged helix-like DNA-binding domain superfamily/Winged helix DNA-binding domain"/>
    <property type="match status" value="1"/>
</dbReference>
<dbReference type="EMBL" id="CP159218">
    <property type="protein sequence ID" value="XCG64278.1"/>
    <property type="molecule type" value="Genomic_DNA"/>
</dbReference>
<keyword evidence="2" id="KW-0238">DNA-binding</keyword>
<dbReference type="RefSeq" id="WP_353649891.1">
    <property type="nucleotide sequence ID" value="NZ_CP159218.1"/>
</dbReference>
<keyword evidence="1" id="KW-0805">Transcription regulation</keyword>